<organism evidence="2 3">
    <name type="scientific">Sinobacterium caligoides</name>
    <dbReference type="NCBI Taxonomy" id="933926"/>
    <lineage>
        <taxon>Bacteria</taxon>
        <taxon>Pseudomonadati</taxon>
        <taxon>Pseudomonadota</taxon>
        <taxon>Gammaproteobacteria</taxon>
        <taxon>Cellvibrionales</taxon>
        <taxon>Spongiibacteraceae</taxon>
        <taxon>Sinobacterium</taxon>
    </lineage>
</organism>
<name>A0A3N2DDZ5_9GAMM</name>
<dbReference type="PROSITE" id="PS51186">
    <property type="entry name" value="GNAT"/>
    <property type="match status" value="1"/>
</dbReference>
<dbReference type="Gene3D" id="3.40.630.30">
    <property type="match status" value="1"/>
</dbReference>
<evidence type="ECO:0000313" key="2">
    <source>
        <dbReference type="EMBL" id="ROR98010.1"/>
    </source>
</evidence>
<dbReference type="GO" id="GO:0016747">
    <property type="term" value="F:acyltransferase activity, transferring groups other than amino-acyl groups"/>
    <property type="evidence" value="ECO:0007669"/>
    <property type="project" value="InterPro"/>
</dbReference>
<dbReference type="EMBL" id="RKHR01000008">
    <property type="protein sequence ID" value="ROR98010.1"/>
    <property type="molecule type" value="Genomic_DNA"/>
</dbReference>
<dbReference type="RefSeq" id="WP_211333752.1">
    <property type="nucleotide sequence ID" value="NZ_RKHR01000008.1"/>
</dbReference>
<feature type="domain" description="N-acetyltransferase" evidence="1">
    <location>
        <begin position="1"/>
        <end position="155"/>
    </location>
</feature>
<dbReference type="InterPro" id="IPR016181">
    <property type="entry name" value="Acyl_CoA_acyltransferase"/>
</dbReference>
<sequence>MTVRLMKEVDIDGTALVHQEAFTRQEKSREWLSCTANAFPRMLCYIIESEGQTVGYIIWAQKSGFRPEVVLELEQIAIHPSFQGNGFGQDLIERSLQLVKSHLTNQGSKLKHILVSTREDNDAQKLYRRVLGAEVEATISNLFSANEVYMVARNV</sequence>
<dbReference type="Proteomes" id="UP000275394">
    <property type="component" value="Unassembled WGS sequence"/>
</dbReference>
<protein>
    <submittedName>
        <fullName evidence="2">Ribosomal protein S18 acetylase RimI-like enzyme</fullName>
    </submittedName>
</protein>
<dbReference type="GO" id="GO:0005840">
    <property type="term" value="C:ribosome"/>
    <property type="evidence" value="ECO:0007669"/>
    <property type="project" value="UniProtKB-KW"/>
</dbReference>
<dbReference type="PANTHER" id="PTHR43617">
    <property type="entry name" value="L-AMINO ACID N-ACETYLTRANSFERASE"/>
    <property type="match status" value="1"/>
</dbReference>
<evidence type="ECO:0000313" key="3">
    <source>
        <dbReference type="Proteomes" id="UP000275394"/>
    </source>
</evidence>
<dbReference type="InterPro" id="IPR050276">
    <property type="entry name" value="MshD_Acetyltransferase"/>
</dbReference>
<dbReference type="SUPFAM" id="SSF55729">
    <property type="entry name" value="Acyl-CoA N-acyltransferases (Nat)"/>
    <property type="match status" value="1"/>
</dbReference>
<proteinExistence type="predicted"/>
<comment type="caution">
    <text evidence="2">The sequence shown here is derived from an EMBL/GenBank/DDBJ whole genome shotgun (WGS) entry which is preliminary data.</text>
</comment>
<reference evidence="2 3" key="1">
    <citation type="submission" date="2018-11" db="EMBL/GenBank/DDBJ databases">
        <title>Genomic Encyclopedia of Type Strains, Phase IV (KMG-IV): sequencing the most valuable type-strain genomes for metagenomic binning, comparative biology and taxonomic classification.</title>
        <authorList>
            <person name="Goeker M."/>
        </authorList>
    </citation>
    <scope>NUCLEOTIDE SEQUENCE [LARGE SCALE GENOMIC DNA]</scope>
    <source>
        <strain evidence="2 3">DSM 100316</strain>
    </source>
</reference>
<dbReference type="Pfam" id="PF00583">
    <property type="entry name" value="Acetyltransf_1"/>
    <property type="match status" value="1"/>
</dbReference>
<dbReference type="AlphaFoldDB" id="A0A3N2DDZ5"/>
<accession>A0A3N2DDZ5</accession>
<keyword evidence="3" id="KW-1185">Reference proteome</keyword>
<evidence type="ECO:0000259" key="1">
    <source>
        <dbReference type="PROSITE" id="PS51186"/>
    </source>
</evidence>
<gene>
    <name evidence="2" type="ORF">EDC56_3681</name>
</gene>
<keyword evidence="2" id="KW-0689">Ribosomal protein</keyword>
<keyword evidence="2" id="KW-0687">Ribonucleoprotein</keyword>
<dbReference type="CDD" id="cd04301">
    <property type="entry name" value="NAT_SF"/>
    <property type="match status" value="1"/>
</dbReference>
<dbReference type="InterPro" id="IPR000182">
    <property type="entry name" value="GNAT_dom"/>
</dbReference>